<keyword evidence="3" id="KW-0862">Zinc</keyword>
<feature type="domain" description="MYND-type" evidence="5">
    <location>
        <begin position="493"/>
        <end position="534"/>
    </location>
</feature>
<accession>A0A9P3GQZ1</accession>
<organism evidence="6 7">
    <name type="scientific">Phanerochaete sordida</name>
    <dbReference type="NCBI Taxonomy" id="48140"/>
    <lineage>
        <taxon>Eukaryota</taxon>
        <taxon>Fungi</taxon>
        <taxon>Dikarya</taxon>
        <taxon>Basidiomycota</taxon>
        <taxon>Agaricomycotina</taxon>
        <taxon>Agaricomycetes</taxon>
        <taxon>Polyporales</taxon>
        <taxon>Phanerochaetaceae</taxon>
        <taxon>Phanerochaete</taxon>
    </lineage>
</organism>
<dbReference type="Proteomes" id="UP000703269">
    <property type="component" value="Unassembled WGS sequence"/>
</dbReference>
<dbReference type="SUPFAM" id="SSF144232">
    <property type="entry name" value="HIT/MYND zinc finger-like"/>
    <property type="match status" value="1"/>
</dbReference>
<dbReference type="Pfam" id="PF01753">
    <property type="entry name" value="zf-MYND"/>
    <property type="match status" value="1"/>
</dbReference>
<evidence type="ECO:0000313" key="7">
    <source>
        <dbReference type="Proteomes" id="UP000703269"/>
    </source>
</evidence>
<dbReference type="OrthoDB" id="9922773at2759"/>
<dbReference type="EMBL" id="BPQB01000124">
    <property type="protein sequence ID" value="GJE99892.1"/>
    <property type="molecule type" value="Genomic_DNA"/>
</dbReference>
<comment type="caution">
    <text evidence="6">The sequence shown here is derived from an EMBL/GenBank/DDBJ whole genome shotgun (WGS) entry which is preliminary data.</text>
</comment>
<evidence type="ECO:0000259" key="5">
    <source>
        <dbReference type="PROSITE" id="PS50865"/>
    </source>
</evidence>
<sequence>MLLAYTNGFPHITTLTLRAYTFHDLGMLLRLVGSFRVIETLHCDAISWAQEQSPQATERDFRRLPRIRSPTLRTVTFTSSHDPVAESVHLLWLFGDTVDLPRRQRDGLLSIEEIPLLVRLARFVLEWRKEDRYMQHSFVPPDAQYIVFEADKEFRQLTVNKRLLFPDGMRCQMTSALVIYSDPAEHRRVSLLRITRSELLLPDPTSPALADFYSMLSKLPLLTTIEYEFSRPRSPQSEARFICLERRPPELSISRLRIAFAESRNIDMAAYLGSLAYIVSSDETCASFIQMYNDERSAGYSRSIRAIFTEAGVSTLRRQARPGFADTAFHKMSRAVHSSLSPFLATVFQNDVPPDILGLLMMVLRSSSYLTTLEALDARSREGFERLSNSVAAWSSISRLPHPPTTHVLEYCLERLRRWGITGLGPRLAPSIEDLLLQELDAHDQLLTLPPVSQATFWYSEHSCIVNFLLYNALQRWRRITQKGSGASQLCFQGTCNKNIPFGKEIRCSRCRITTYCSRECQTRAWDAGHKMTCIPHRGLAEGKDGTIQEPVAGTTEYAQLEFGRKVNDWLGHWRGVLFKWALVSLDLANYPDHASTHCVMIGMTENDVPHSDRLRDFVVTAGTVVSFDKLPKNTFTMEGVRDGRTSSTPDVHEVYKRWAAYYGMRRHIWTCGDGMIDETVQ</sequence>
<keyword evidence="7" id="KW-1185">Reference proteome</keyword>
<evidence type="ECO:0000256" key="4">
    <source>
        <dbReference type="PROSITE-ProRule" id="PRU00134"/>
    </source>
</evidence>
<dbReference type="AlphaFoldDB" id="A0A9P3GQZ1"/>
<name>A0A9P3GQZ1_9APHY</name>
<evidence type="ECO:0000256" key="2">
    <source>
        <dbReference type="ARBA" id="ARBA00022771"/>
    </source>
</evidence>
<protein>
    <submittedName>
        <fullName evidence="6">Zinc finger MYND domain-containing protein</fullName>
    </submittedName>
</protein>
<evidence type="ECO:0000256" key="3">
    <source>
        <dbReference type="ARBA" id="ARBA00022833"/>
    </source>
</evidence>
<evidence type="ECO:0000313" key="6">
    <source>
        <dbReference type="EMBL" id="GJE99892.1"/>
    </source>
</evidence>
<evidence type="ECO:0000256" key="1">
    <source>
        <dbReference type="ARBA" id="ARBA00022723"/>
    </source>
</evidence>
<proteinExistence type="predicted"/>
<dbReference type="PROSITE" id="PS50865">
    <property type="entry name" value="ZF_MYND_2"/>
    <property type="match status" value="1"/>
</dbReference>
<dbReference type="Gene3D" id="6.10.140.2220">
    <property type="match status" value="1"/>
</dbReference>
<dbReference type="GO" id="GO:0008270">
    <property type="term" value="F:zinc ion binding"/>
    <property type="evidence" value="ECO:0007669"/>
    <property type="project" value="UniProtKB-KW"/>
</dbReference>
<reference evidence="6 7" key="1">
    <citation type="submission" date="2021-08" db="EMBL/GenBank/DDBJ databases">
        <title>Draft Genome Sequence of Phanerochaete sordida strain YK-624.</title>
        <authorList>
            <person name="Mori T."/>
            <person name="Dohra H."/>
            <person name="Suzuki T."/>
            <person name="Kawagishi H."/>
            <person name="Hirai H."/>
        </authorList>
    </citation>
    <scope>NUCLEOTIDE SEQUENCE [LARGE SCALE GENOMIC DNA]</scope>
    <source>
        <strain evidence="6 7">YK-624</strain>
    </source>
</reference>
<keyword evidence="1" id="KW-0479">Metal-binding</keyword>
<gene>
    <name evidence="6" type="ORF">PsYK624_161670</name>
</gene>
<dbReference type="InterPro" id="IPR002893">
    <property type="entry name" value="Znf_MYND"/>
</dbReference>
<keyword evidence="2 4" id="KW-0863">Zinc-finger</keyword>